<keyword evidence="2" id="KW-0805">Transcription regulation</keyword>
<feature type="domain" description="AP2/ERF" evidence="9">
    <location>
        <begin position="55"/>
        <end position="111"/>
    </location>
</feature>
<evidence type="ECO:0000256" key="6">
    <source>
        <dbReference type="ARBA" id="ARBA00023242"/>
    </source>
</evidence>
<proteinExistence type="inferred from homology"/>
<evidence type="ECO:0000256" key="7">
    <source>
        <dbReference type="ARBA" id="ARBA00024343"/>
    </source>
</evidence>
<evidence type="ECO:0000256" key="3">
    <source>
        <dbReference type="ARBA" id="ARBA00023125"/>
    </source>
</evidence>
<reference evidence="10 11" key="1">
    <citation type="journal article" date="2022" name="Hortic Res">
        <title>The genome of Dioscorea zingiberensis sheds light on the biosynthesis, origin and evolution of the medicinally important diosgenin saponins.</title>
        <authorList>
            <person name="Li Y."/>
            <person name="Tan C."/>
            <person name="Li Z."/>
            <person name="Guo J."/>
            <person name="Li S."/>
            <person name="Chen X."/>
            <person name="Wang C."/>
            <person name="Dai X."/>
            <person name="Yang H."/>
            <person name="Song W."/>
            <person name="Hou L."/>
            <person name="Xu J."/>
            <person name="Tong Z."/>
            <person name="Xu A."/>
            <person name="Yuan X."/>
            <person name="Wang W."/>
            <person name="Yang Q."/>
            <person name="Chen L."/>
            <person name="Sun Z."/>
            <person name="Wang K."/>
            <person name="Pan B."/>
            <person name="Chen J."/>
            <person name="Bao Y."/>
            <person name="Liu F."/>
            <person name="Qi X."/>
            <person name="Gang D.R."/>
            <person name="Wen J."/>
            <person name="Li J."/>
        </authorList>
    </citation>
    <scope>NUCLEOTIDE SEQUENCE [LARGE SCALE GENOMIC DNA]</scope>
    <source>
        <strain evidence="10">Dzin_1.0</strain>
    </source>
</reference>
<dbReference type="Gene3D" id="3.30.730.10">
    <property type="entry name" value="AP2/ERF domain"/>
    <property type="match status" value="1"/>
</dbReference>
<dbReference type="Proteomes" id="UP001085076">
    <property type="component" value="Unassembled WGS sequence"/>
</dbReference>
<evidence type="ECO:0000259" key="9">
    <source>
        <dbReference type="PROSITE" id="PS51032"/>
    </source>
</evidence>
<dbReference type="PRINTS" id="PR00367">
    <property type="entry name" value="ETHRSPELEMNT"/>
</dbReference>
<name>A0A9D5BUF3_9LILI</name>
<protein>
    <recommendedName>
        <fullName evidence="9">AP2/ERF domain-containing protein</fullName>
    </recommendedName>
</protein>
<evidence type="ECO:0000313" key="10">
    <source>
        <dbReference type="EMBL" id="KAJ0960999.1"/>
    </source>
</evidence>
<keyword evidence="11" id="KW-1185">Reference proteome</keyword>
<comment type="caution">
    <text evidence="10">The sequence shown here is derived from an EMBL/GenBank/DDBJ whole genome shotgun (WGS) entry which is preliminary data.</text>
</comment>
<keyword evidence="5" id="KW-0804">Transcription</keyword>
<gene>
    <name evidence="10" type="ORF">J5N97_001034</name>
</gene>
<accession>A0A9D5BUF3</accession>
<keyword evidence="6" id="KW-0539">Nucleus</keyword>
<dbReference type="GO" id="GO:0003700">
    <property type="term" value="F:DNA-binding transcription factor activity"/>
    <property type="evidence" value="ECO:0007669"/>
    <property type="project" value="InterPro"/>
</dbReference>
<comment type="subcellular location">
    <subcellularLocation>
        <location evidence="1">Nucleus</location>
    </subcellularLocation>
</comment>
<comment type="similarity">
    <text evidence="7">Belongs to the AP2/ERF transcription factor family. ERF subfamily.</text>
</comment>
<dbReference type="InterPro" id="IPR016177">
    <property type="entry name" value="DNA-bd_dom_sf"/>
</dbReference>
<dbReference type="GO" id="GO:0003677">
    <property type="term" value="F:DNA binding"/>
    <property type="evidence" value="ECO:0007669"/>
    <property type="project" value="UniProtKB-KW"/>
</dbReference>
<dbReference type="PROSITE" id="PS51032">
    <property type="entry name" value="AP2_ERF"/>
    <property type="match status" value="1"/>
</dbReference>
<evidence type="ECO:0000256" key="2">
    <source>
        <dbReference type="ARBA" id="ARBA00023015"/>
    </source>
</evidence>
<evidence type="ECO:0000256" key="1">
    <source>
        <dbReference type="ARBA" id="ARBA00004123"/>
    </source>
</evidence>
<feature type="region of interest" description="Disordered" evidence="8">
    <location>
        <begin position="183"/>
        <end position="205"/>
    </location>
</feature>
<keyword evidence="3" id="KW-0238">DNA-binding</keyword>
<dbReference type="SMART" id="SM00380">
    <property type="entry name" value="AP2"/>
    <property type="match status" value="1"/>
</dbReference>
<evidence type="ECO:0000313" key="11">
    <source>
        <dbReference type="Proteomes" id="UP001085076"/>
    </source>
</evidence>
<dbReference type="EMBL" id="JAGGNH010000047">
    <property type="protein sequence ID" value="KAJ0960999.1"/>
    <property type="molecule type" value="Genomic_DNA"/>
</dbReference>
<dbReference type="PANTHER" id="PTHR31839:SF85">
    <property type="entry name" value="AP2_ERF DOMAIN-CONTAINING PROTEIN"/>
    <property type="match status" value="1"/>
</dbReference>
<dbReference type="AlphaFoldDB" id="A0A9D5BUF3"/>
<dbReference type="PANTHER" id="PTHR31839">
    <property type="entry name" value="DEHYDRATION-RESPONSIVE ELEMENT-BINDING PROTEIN 1D"/>
    <property type="match status" value="1"/>
</dbReference>
<sequence length="205" mass="22952">MAENPENLLPHVPKQHVCKGDKEEQEESTIVCQPPFTPISSSVGSFRSEEDQNRKYRGIRCRSRKWVSEIREPRKAKRIWLGTYPRPEMAAVAYDVAALALKGGDAVLNFPECVGCWAAPVSLSPADIRAAAEAAAAAVAVRMEREKSREKEVVFVDEEELFDMPFLLMNMAEGMLMSPPRLSPTWPDDHSPEVSEAESTLWSYS</sequence>
<evidence type="ECO:0000256" key="5">
    <source>
        <dbReference type="ARBA" id="ARBA00023163"/>
    </source>
</evidence>
<organism evidence="10 11">
    <name type="scientific">Dioscorea zingiberensis</name>
    <dbReference type="NCBI Taxonomy" id="325984"/>
    <lineage>
        <taxon>Eukaryota</taxon>
        <taxon>Viridiplantae</taxon>
        <taxon>Streptophyta</taxon>
        <taxon>Embryophyta</taxon>
        <taxon>Tracheophyta</taxon>
        <taxon>Spermatophyta</taxon>
        <taxon>Magnoliopsida</taxon>
        <taxon>Liliopsida</taxon>
        <taxon>Dioscoreales</taxon>
        <taxon>Dioscoreaceae</taxon>
        <taxon>Dioscorea</taxon>
    </lineage>
</organism>
<dbReference type="GO" id="GO:0005634">
    <property type="term" value="C:nucleus"/>
    <property type="evidence" value="ECO:0007669"/>
    <property type="project" value="UniProtKB-SubCell"/>
</dbReference>
<dbReference type="OrthoDB" id="1932364at2759"/>
<evidence type="ECO:0000256" key="8">
    <source>
        <dbReference type="SAM" id="MobiDB-lite"/>
    </source>
</evidence>
<evidence type="ECO:0000256" key="4">
    <source>
        <dbReference type="ARBA" id="ARBA00023159"/>
    </source>
</evidence>
<dbReference type="InterPro" id="IPR001471">
    <property type="entry name" value="AP2/ERF_dom"/>
</dbReference>
<dbReference type="SUPFAM" id="SSF54171">
    <property type="entry name" value="DNA-binding domain"/>
    <property type="match status" value="1"/>
</dbReference>
<keyword evidence="4" id="KW-0010">Activator</keyword>
<dbReference type="CDD" id="cd00018">
    <property type="entry name" value="AP2"/>
    <property type="match status" value="1"/>
</dbReference>
<feature type="region of interest" description="Disordered" evidence="8">
    <location>
        <begin position="1"/>
        <end position="29"/>
    </location>
</feature>
<dbReference type="Pfam" id="PF00847">
    <property type="entry name" value="AP2"/>
    <property type="match status" value="1"/>
</dbReference>
<dbReference type="InterPro" id="IPR045277">
    <property type="entry name" value="DRE1A-I"/>
</dbReference>
<dbReference type="InterPro" id="IPR036955">
    <property type="entry name" value="AP2/ERF_dom_sf"/>
</dbReference>